<accession>A0A0W0DI91</accession>
<evidence type="ECO:0000256" key="1">
    <source>
        <dbReference type="ARBA" id="ARBA00022771"/>
    </source>
</evidence>
<dbReference type="Gene3D" id="1.10.10.2030">
    <property type="entry name" value="DNA/RNA-binding protein Kin17, conserved domain"/>
    <property type="match status" value="1"/>
</dbReference>
<feature type="region of interest" description="Disordered" evidence="2">
    <location>
        <begin position="183"/>
        <end position="206"/>
    </location>
</feature>
<organism evidence="3 4">
    <name type="scientific">Candida glabrata</name>
    <name type="common">Yeast</name>
    <name type="synonym">Torulopsis glabrata</name>
    <dbReference type="NCBI Taxonomy" id="5478"/>
    <lineage>
        <taxon>Eukaryota</taxon>
        <taxon>Fungi</taxon>
        <taxon>Dikarya</taxon>
        <taxon>Ascomycota</taxon>
        <taxon>Saccharomycotina</taxon>
        <taxon>Saccharomycetes</taxon>
        <taxon>Saccharomycetales</taxon>
        <taxon>Saccharomycetaceae</taxon>
        <taxon>Nakaseomyces</taxon>
    </lineage>
</organism>
<dbReference type="PROSITE" id="PS00028">
    <property type="entry name" value="ZINC_FINGER_C2H2_1"/>
    <property type="match status" value="1"/>
</dbReference>
<dbReference type="SUPFAM" id="SSF57667">
    <property type="entry name" value="beta-beta-alpha zinc fingers"/>
    <property type="match status" value="1"/>
</dbReference>
<dbReference type="OrthoDB" id="10266249at2759"/>
<keyword evidence="1" id="KW-0863">Zinc-finger</keyword>
<dbReference type="VEuPathDB" id="FungiDB:GVI51_K05379"/>
<dbReference type="OMA" id="NHEDERD"/>
<feature type="compositionally biased region" description="Acidic residues" evidence="2">
    <location>
        <begin position="188"/>
        <end position="197"/>
    </location>
</feature>
<evidence type="ECO:0000313" key="3">
    <source>
        <dbReference type="EMBL" id="KTA95686.1"/>
    </source>
</evidence>
<dbReference type="SMART" id="SM01253">
    <property type="entry name" value="Kin17_mid"/>
    <property type="match status" value="1"/>
</dbReference>
<dbReference type="InterPro" id="IPR013087">
    <property type="entry name" value="Znf_C2H2_type"/>
</dbReference>
<dbReference type="InterPro" id="IPR038254">
    <property type="entry name" value="KIN17_WH-like_sf"/>
</dbReference>
<dbReference type="PANTHER" id="PTHR12805">
    <property type="entry name" value="KIN17 KIN, ANTIGENIC DETERMINANT OF RECA PROTEIN HOMOLOG"/>
    <property type="match status" value="1"/>
</dbReference>
<dbReference type="Gene3D" id="3.30.160.60">
    <property type="entry name" value="Classic Zinc Finger"/>
    <property type="match status" value="1"/>
</dbReference>
<dbReference type="VEuPathDB" id="FungiDB:GW608_K05357"/>
<dbReference type="GO" id="GO:0005634">
    <property type="term" value="C:nucleus"/>
    <property type="evidence" value="ECO:0007669"/>
    <property type="project" value="TreeGrafter"/>
</dbReference>
<dbReference type="InterPro" id="IPR056767">
    <property type="entry name" value="C2H2-Znf_KIN17"/>
</dbReference>
<dbReference type="Pfam" id="PF10357">
    <property type="entry name" value="WH_KIN17"/>
    <property type="match status" value="1"/>
</dbReference>
<dbReference type="InterPro" id="IPR003604">
    <property type="entry name" value="Matrin/U1-like-C_Znf_C2H2"/>
</dbReference>
<dbReference type="PANTHER" id="PTHR12805:SF0">
    <property type="entry name" value="DNA_RNA-BINDING PROTEIN KIN17"/>
    <property type="match status" value="1"/>
</dbReference>
<dbReference type="InterPro" id="IPR037321">
    <property type="entry name" value="KIN17-like"/>
</dbReference>
<sequence length="241" mass="28220">MSEDFNSAKFLNKQLKARGLQKLRFYCQVCNKQCRDQNGFKSHVKSPSHLKNISTVTQDDILEFTKLFEENFLNTLKTNHGEKKIAVNKLYNEIIKDRDHIHMNATSFKSLTGFIKYLSKEGKIKVYDDNIGDMPEDQVDLTQLNISFIDNSDTNLRRKEKLQEIEAEELTESKLEEYLRTKRQLREQEEEESDVQDTDLGSNTDIQRDNLTNLKIQLKKTKIKQNKVKKPLNKNKNNVFG</sequence>
<dbReference type="GO" id="GO:0003690">
    <property type="term" value="F:double-stranded DNA binding"/>
    <property type="evidence" value="ECO:0007669"/>
    <property type="project" value="TreeGrafter"/>
</dbReference>
<dbReference type="SMART" id="SM00451">
    <property type="entry name" value="ZnF_U1"/>
    <property type="match status" value="1"/>
</dbReference>
<dbReference type="PhylomeDB" id="A0A0W0DI91"/>
<dbReference type="VEuPathDB" id="FungiDB:CAGL0K05533g"/>
<dbReference type="EMBL" id="LLZZ01000183">
    <property type="protein sequence ID" value="KTA95686.1"/>
    <property type="molecule type" value="Genomic_DNA"/>
</dbReference>
<protein>
    <submittedName>
        <fullName evidence="3">Zinc finger protein RTS2</fullName>
    </submittedName>
</protein>
<dbReference type="InterPro" id="IPR036236">
    <property type="entry name" value="Znf_C2H2_sf"/>
</dbReference>
<reference evidence="3 4" key="1">
    <citation type="submission" date="2015-10" db="EMBL/GenBank/DDBJ databases">
        <title>Draft genomes sequences of Candida glabrata isolates 1A, 1B, 2A, 2B, 3A and 3B.</title>
        <authorList>
            <person name="Haavelsrud O.E."/>
            <person name="Gaustad P."/>
        </authorList>
    </citation>
    <scope>NUCLEOTIDE SEQUENCE [LARGE SCALE GENOMIC DNA]</scope>
    <source>
        <strain evidence="3">910700640</strain>
    </source>
</reference>
<dbReference type="AlphaFoldDB" id="A0A0W0DI91"/>
<evidence type="ECO:0000313" key="4">
    <source>
        <dbReference type="Proteomes" id="UP000054886"/>
    </source>
</evidence>
<dbReference type="Pfam" id="PF25095">
    <property type="entry name" value="C2H2-zf_KIN17"/>
    <property type="match status" value="1"/>
</dbReference>
<proteinExistence type="predicted"/>
<comment type="caution">
    <text evidence="3">The sequence shown here is derived from an EMBL/GenBank/DDBJ whole genome shotgun (WGS) entry which is preliminary data.</text>
</comment>
<evidence type="ECO:0000256" key="2">
    <source>
        <dbReference type="SAM" id="MobiDB-lite"/>
    </source>
</evidence>
<dbReference type="GO" id="GO:0006260">
    <property type="term" value="P:DNA replication"/>
    <property type="evidence" value="ECO:0007669"/>
    <property type="project" value="TreeGrafter"/>
</dbReference>
<dbReference type="InterPro" id="IPR019447">
    <property type="entry name" value="DNA/RNA-bd_Kin17_WH-like_dom"/>
</dbReference>
<dbReference type="VEuPathDB" id="FungiDB:GWK60_K05379"/>
<gene>
    <name evidence="3" type="ORF">AO440_003488</name>
</gene>
<keyword evidence="1" id="KW-0479">Metal-binding</keyword>
<dbReference type="VEuPathDB" id="FungiDB:B1J91_K05533g"/>
<dbReference type="GO" id="GO:0008270">
    <property type="term" value="F:zinc ion binding"/>
    <property type="evidence" value="ECO:0007669"/>
    <property type="project" value="UniProtKB-KW"/>
</dbReference>
<dbReference type="Proteomes" id="UP000054886">
    <property type="component" value="Unassembled WGS sequence"/>
</dbReference>
<dbReference type="GO" id="GO:0006974">
    <property type="term" value="P:DNA damage response"/>
    <property type="evidence" value="ECO:0007669"/>
    <property type="project" value="TreeGrafter"/>
</dbReference>
<name>A0A0W0DI91_CANGB</name>
<keyword evidence="1" id="KW-0862">Zinc</keyword>